<reference evidence="1" key="1">
    <citation type="submission" date="2020-06" db="EMBL/GenBank/DDBJ databases">
        <title>Unique genomic features of the anaerobic methanotrophic archaea.</title>
        <authorList>
            <person name="Chadwick G.L."/>
            <person name="Skennerton C.T."/>
            <person name="Laso-Perez R."/>
            <person name="Leu A.O."/>
            <person name="Speth D.R."/>
            <person name="Yu H."/>
            <person name="Morgan-Lang C."/>
            <person name="Hatzenpichler R."/>
            <person name="Goudeau D."/>
            <person name="Malmstrom R."/>
            <person name="Brazelton W.J."/>
            <person name="Woyke T."/>
            <person name="Hallam S.J."/>
            <person name="Tyson G.W."/>
            <person name="Wegener G."/>
            <person name="Boetius A."/>
            <person name="Orphan V."/>
        </authorList>
    </citation>
    <scope>NUCLEOTIDE SEQUENCE</scope>
</reference>
<accession>A0A7G9YUU5</accession>
<protein>
    <submittedName>
        <fullName evidence="1">Uncharacterized protein</fullName>
    </submittedName>
</protein>
<dbReference type="EMBL" id="MT631478">
    <property type="protein sequence ID" value="QNO51779.1"/>
    <property type="molecule type" value="Genomic_DNA"/>
</dbReference>
<proteinExistence type="predicted"/>
<sequence length="171" mass="19359">MEALKVIWDFLNQLQANTALYKSLSELVSAKLEAPQLSIRAARKWGILNLSTSFHYDQIKELGKLYIKGVISLEDFLSYSSSNTKVCDATYLKREGKKVYGAKLIKNYIVGCYELLQDVLLTVERYKGLNFIVDFRIVNHNKRHLTKPQEIAKAIKTGKIKKGIGLSSMGV</sequence>
<dbReference type="AlphaFoldDB" id="A0A7G9YUU5"/>
<organism evidence="1">
    <name type="scientific">Candidatus Methanophagaceae archaeon ANME-1 ERB6</name>
    <dbReference type="NCBI Taxonomy" id="2759912"/>
    <lineage>
        <taxon>Archaea</taxon>
        <taxon>Methanobacteriati</taxon>
        <taxon>Methanobacteriota</taxon>
        <taxon>Stenosarchaea group</taxon>
        <taxon>Methanomicrobia</taxon>
        <taxon>Candidatus Methanophagales</taxon>
        <taxon>Candidatus Methanophagaceae</taxon>
    </lineage>
</organism>
<evidence type="ECO:0000313" key="1">
    <source>
        <dbReference type="EMBL" id="QNO51779.1"/>
    </source>
</evidence>
<gene>
    <name evidence="1" type="ORF">PFGANNDM_00014</name>
</gene>
<name>A0A7G9YUU5_9EURY</name>